<keyword evidence="3" id="KW-1185">Reference proteome</keyword>
<comment type="caution">
    <text evidence="2">The sequence shown here is derived from an EMBL/GenBank/DDBJ whole genome shotgun (WGS) entry which is preliminary data.</text>
</comment>
<dbReference type="PANTHER" id="PTHR28474:SF1">
    <property type="entry name" value="TRANSMEMBRANE PROTEIN 72"/>
    <property type="match status" value="1"/>
</dbReference>
<gene>
    <name evidence="2" type="ORF">FSP39_016325</name>
</gene>
<feature type="transmembrane region" description="Helical" evidence="1">
    <location>
        <begin position="45"/>
        <end position="70"/>
    </location>
</feature>
<dbReference type="EMBL" id="VSWD01000010">
    <property type="protein sequence ID" value="KAK3090995.1"/>
    <property type="molecule type" value="Genomic_DNA"/>
</dbReference>
<dbReference type="Pfam" id="PF16054">
    <property type="entry name" value="TMEM72"/>
    <property type="match status" value="1"/>
</dbReference>
<evidence type="ECO:0000313" key="2">
    <source>
        <dbReference type="EMBL" id="KAK3090995.1"/>
    </source>
</evidence>
<evidence type="ECO:0000256" key="1">
    <source>
        <dbReference type="SAM" id="Phobius"/>
    </source>
</evidence>
<name>A0AA88XSF5_PINIB</name>
<proteinExistence type="predicted"/>
<accession>A0AA88XSF5</accession>
<feature type="transmembrane region" description="Helical" evidence="1">
    <location>
        <begin position="112"/>
        <end position="131"/>
    </location>
</feature>
<keyword evidence="1" id="KW-0472">Membrane</keyword>
<sequence>MPLMQPSTSWKKKKKKKKIKGMATHQALWGIGIEAAFYGHYLGFYMIMTAILVTFLESVFAINLCVLVCVGNDDSTSCCQRFWNIILWIDNWKKGIFYMTLSIPCFIQPNEVWMGIIAGVMLIISGILYCLKTCRNEDETLEKLSENATYDRFDDIQEEIEDNMYNPTDQPRDMGLADQSEILEV</sequence>
<feature type="transmembrane region" description="Helical" evidence="1">
    <location>
        <begin position="82"/>
        <end position="100"/>
    </location>
</feature>
<reference evidence="2" key="1">
    <citation type="submission" date="2019-08" db="EMBL/GenBank/DDBJ databases">
        <title>The improved chromosome-level genome for the pearl oyster Pinctada fucata martensii using PacBio sequencing and Hi-C.</title>
        <authorList>
            <person name="Zheng Z."/>
        </authorList>
    </citation>
    <scope>NUCLEOTIDE SEQUENCE</scope>
    <source>
        <strain evidence="2">ZZ-2019</strain>
        <tissue evidence="2">Adductor muscle</tissue>
    </source>
</reference>
<organism evidence="2 3">
    <name type="scientific">Pinctada imbricata</name>
    <name type="common">Atlantic pearl-oyster</name>
    <name type="synonym">Pinctada martensii</name>
    <dbReference type="NCBI Taxonomy" id="66713"/>
    <lineage>
        <taxon>Eukaryota</taxon>
        <taxon>Metazoa</taxon>
        <taxon>Spiralia</taxon>
        <taxon>Lophotrochozoa</taxon>
        <taxon>Mollusca</taxon>
        <taxon>Bivalvia</taxon>
        <taxon>Autobranchia</taxon>
        <taxon>Pteriomorphia</taxon>
        <taxon>Pterioida</taxon>
        <taxon>Pterioidea</taxon>
        <taxon>Pteriidae</taxon>
        <taxon>Pinctada</taxon>
    </lineage>
</organism>
<protein>
    <submittedName>
        <fullName evidence="2">Uncharacterized protein</fullName>
    </submittedName>
</protein>
<keyword evidence="1" id="KW-1133">Transmembrane helix</keyword>
<evidence type="ECO:0000313" key="3">
    <source>
        <dbReference type="Proteomes" id="UP001186944"/>
    </source>
</evidence>
<dbReference type="PANTHER" id="PTHR28474">
    <property type="entry name" value="TRANSMEMBRANE PROTEIN 72"/>
    <property type="match status" value="1"/>
</dbReference>
<dbReference type="AlphaFoldDB" id="A0AA88XSF5"/>
<keyword evidence="1" id="KW-0812">Transmembrane</keyword>
<dbReference type="InterPro" id="IPR032055">
    <property type="entry name" value="TMEM72"/>
</dbReference>
<dbReference type="Proteomes" id="UP001186944">
    <property type="component" value="Unassembled WGS sequence"/>
</dbReference>